<dbReference type="PANTHER" id="PTHR42803:SF1">
    <property type="entry name" value="BROAD-SPECIFICITY LINEAR ACYL-COA DEHYDROGENASE FADE5"/>
    <property type="match status" value="1"/>
</dbReference>
<accession>A0ABY3MVZ4</accession>
<dbReference type="RefSeq" id="WP_101345368.1">
    <property type="nucleotide sequence ID" value="NZ_PJAI02000011.1"/>
</dbReference>
<keyword evidence="13" id="KW-1185">Reference proteome</keyword>
<evidence type="ECO:0000256" key="4">
    <source>
        <dbReference type="ARBA" id="ARBA00022827"/>
    </source>
</evidence>
<feature type="domain" description="Acyl-CoA dehydrogenase/oxidase N-terminal" evidence="10">
    <location>
        <begin position="39"/>
        <end position="165"/>
    </location>
</feature>
<keyword evidence="5 6" id="KW-0560">Oxidoreductase</keyword>
<dbReference type="InterPro" id="IPR013786">
    <property type="entry name" value="AcylCoA_DH/ox_N"/>
</dbReference>
<dbReference type="Gene3D" id="1.20.140.10">
    <property type="entry name" value="Butyryl-CoA Dehydrogenase, subunit A, domain 3"/>
    <property type="match status" value="1"/>
</dbReference>
<feature type="domain" description="Acyl-CoA oxidase/dehydrogenase middle" evidence="9">
    <location>
        <begin position="169"/>
        <end position="278"/>
    </location>
</feature>
<dbReference type="PANTHER" id="PTHR42803">
    <property type="entry name" value="ACYL-COA DEHYDROGENASE"/>
    <property type="match status" value="1"/>
</dbReference>
<proteinExistence type="inferred from homology"/>
<evidence type="ECO:0000256" key="5">
    <source>
        <dbReference type="ARBA" id="ARBA00023002"/>
    </source>
</evidence>
<dbReference type="Pfam" id="PF02770">
    <property type="entry name" value="Acyl-CoA_dh_M"/>
    <property type="match status" value="1"/>
</dbReference>
<evidence type="ECO:0000259" key="11">
    <source>
        <dbReference type="Pfam" id="PF12806"/>
    </source>
</evidence>
<dbReference type="InterPro" id="IPR052166">
    <property type="entry name" value="Diverse_Acyl-CoA_DH"/>
</dbReference>
<dbReference type="Proteomes" id="UP000815846">
    <property type="component" value="Unassembled WGS sequence"/>
</dbReference>
<sequence length="621" mass="67663">MADYKAPLTDMNFLLYQVFNADTMWQQLPQLNEQVDQETAVAILQECAKIAEQEIAPIARQGDEIGVSFTLNETGIGGQVTTAPGYKEAFNTFAQGGWCALGGDTNYGGMGMPKIVSAFVEEMLCSADISFALYPILTAGAALSLAKHGSEELKQRYLTKLYSGEWAASMCLTEAHAGSDLGIIKTKALPQTDGSYQITGSKIFITGGEHDLTDNIIHLVLAKLPDAPDGPKGISLFLVPKFSVKNNDELGANNNVSCGAIEHKMGIHASATCVINFDGAQGFLIGELNKGLACMFTMMNFERIGVGIQGMSAGERSYQNALEYAKERRQGKSLNPTAVKNSDGGKKQPDSIMVHGDVRRMLLSMKAFNEGSRALSCYIAQQLDYATFATDELQQKGETLSALMTPLAKAFFTDLGFESTVAGQQVLGGHGYIREWGQEQLVRDARIAQIYEGTNGIQAMDLLLRKVIGSKGKMINVFITEVSDYIKTQQDSALAMNEFIEPLQSALTDLDDISQLLLAKSSDDLNEIGAAANDYLHVFGYTAMAFVWAKMAQVSLEKLNSSDSSVENNDTEQGEYGNDFYNSKLQTAQYYYARLLPRRLSLLATIKAGCQTLFAIDDELF</sequence>
<evidence type="ECO:0000256" key="2">
    <source>
        <dbReference type="ARBA" id="ARBA00009347"/>
    </source>
</evidence>
<feature type="domain" description="Acetyl-CoA dehydrogenase-like C-terminal" evidence="11">
    <location>
        <begin position="478"/>
        <end position="617"/>
    </location>
</feature>
<comment type="caution">
    <text evidence="12">The sequence shown here is derived from an EMBL/GenBank/DDBJ whole genome shotgun (WGS) entry which is preliminary data.</text>
</comment>
<reference evidence="12 13" key="1">
    <citation type="submission" date="2019-08" db="EMBL/GenBank/DDBJ databases">
        <title>Microbe sample from Colwellia echini.</title>
        <authorList>
            <person name="Christiansen L."/>
            <person name="Pathiraja D."/>
            <person name="Schultz-Johansen M."/>
            <person name="Choi I.-G."/>
            <person name="Stougaard P."/>
        </authorList>
    </citation>
    <scope>NUCLEOTIDE SEQUENCE [LARGE SCALE GENOMIC DNA]</scope>
    <source>
        <strain evidence="12 13">A3</strain>
    </source>
</reference>
<feature type="domain" description="Acyl-CoA dehydrogenase/oxidase C-terminal" evidence="8">
    <location>
        <begin position="289"/>
        <end position="461"/>
    </location>
</feature>
<dbReference type="InterPro" id="IPR009100">
    <property type="entry name" value="AcylCoA_DH/oxidase_NM_dom_sf"/>
</dbReference>
<dbReference type="InterPro" id="IPR037069">
    <property type="entry name" value="AcylCoA_DH/ox_N_sf"/>
</dbReference>
<feature type="region of interest" description="Disordered" evidence="7">
    <location>
        <begin position="327"/>
        <end position="350"/>
    </location>
</feature>
<dbReference type="SUPFAM" id="SSF47203">
    <property type="entry name" value="Acyl-CoA dehydrogenase C-terminal domain-like"/>
    <property type="match status" value="1"/>
</dbReference>
<evidence type="ECO:0000256" key="3">
    <source>
        <dbReference type="ARBA" id="ARBA00022630"/>
    </source>
</evidence>
<evidence type="ECO:0000259" key="8">
    <source>
        <dbReference type="Pfam" id="PF00441"/>
    </source>
</evidence>
<dbReference type="InterPro" id="IPR036250">
    <property type="entry name" value="AcylCo_DH-like_C"/>
</dbReference>
<keyword evidence="4 6" id="KW-0274">FAD</keyword>
<organism evidence="12 13">
    <name type="scientific">Colwellia echini</name>
    <dbReference type="NCBI Taxonomy" id="1982103"/>
    <lineage>
        <taxon>Bacteria</taxon>
        <taxon>Pseudomonadati</taxon>
        <taxon>Pseudomonadota</taxon>
        <taxon>Gammaproteobacteria</taxon>
        <taxon>Alteromonadales</taxon>
        <taxon>Colwelliaceae</taxon>
        <taxon>Colwellia</taxon>
    </lineage>
</organism>
<comment type="cofactor">
    <cofactor evidence="1 6">
        <name>FAD</name>
        <dbReference type="ChEBI" id="CHEBI:57692"/>
    </cofactor>
</comment>
<dbReference type="Gene3D" id="1.10.540.10">
    <property type="entry name" value="Acyl-CoA dehydrogenase/oxidase, N-terminal domain"/>
    <property type="match status" value="1"/>
</dbReference>
<gene>
    <name evidence="12" type="ORF">CWS31_010855</name>
</gene>
<evidence type="ECO:0000259" key="10">
    <source>
        <dbReference type="Pfam" id="PF02771"/>
    </source>
</evidence>
<dbReference type="Gene3D" id="2.40.110.10">
    <property type="entry name" value="Butyryl-CoA Dehydrogenase, subunit A, domain 2"/>
    <property type="match status" value="1"/>
</dbReference>
<dbReference type="EMBL" id="PJAI02000011">
    <property type="protein sequence ID" value="TYK65359.1"/>
    <property type="molecule type" value="Genomic_DNA"/>
</dbReference>
<dbReference type="InterPro" id="IPR046373">
    <property type="entry name" value="Acyl-CoA_Oxase/DH_mid-dom_sf"/>
</dbReference>
<dbReference type="Pfam" id="PF12806">
    <property type="entry name" value="Acyl-CoA_dh_C"/>
    <property type="match status" value="1"/>
</dbReference>
<dbReference type="InterPro" id="IPR025878">
    <property type="entry name" value="Acyl-CoA_dh-like_C_dom"/>
</dbReference>
<name>A0ABY3MVZ4_9GAMM</name>
<protein>
    <submittedName>
        <fullName evidence="12">Acyl-CoA dehydrogenase</fullName>
    </submittedName>
</protein>
<comment type="similarity">
    <text evidence="2 6">Belongs to the acyl-CoA dehydrogenase family.</text>
</comment>
<dbReference type="InterPro" id="IPR009075">
    <property type="entry name" value="AcylCo_DH/oxidase_C"/>
</dbReference>
<keyword evidence="3 6" id="KW-0285">Flavoprotein</keyword>
<dbReference type="InterPro" id="IPR006091">
    <property type="entry name" value="Acyl-CoA_Oxase/DH_mid-dom"/>
</dbReference>
<dbReference type="Pfam" id="PF00441">
    <property type="entry name" value="Acyl-CoA_dh_1"/>
    <property type="match status" value="1"/>
</dbReference>
<evidence type="ECO:0000256" key="7">
    <source>
        <dbReference type="SAM" id="MobiDB-lite"/>
    </source>
</evidence>
<dbReference type="SUPFAM" id="SSF56645">
    <property type="entry name" value="Acyl-CoA dehydrogenase NM domain-like"/>
    <property type="match status" value="1"/>
</dbReference>
<evidence type="ECO:0000256" key="6">
    <source>
        <dbReference type="RuleBase" id="RU362125"/>
    </source>
</evidence>
<dbReference type="Pfam" id="PF02771">
    <property type="entry name" value="Acyl-CoA_dh_N"/>
    <property type="match status" value="1"/>
</dbReference>
<evidence type="ECO:0000313" key="13">
    <source>
        <dbReference type="Proteomes" id="UP000815846"/>
    </source>
</evidence>
<evidence type="ECO:0000259" key="9">
    <source>
        <dbReference type="Pfam" id="PF02770"/>
    </source>
</evidence>
<evidence type="ECO:0000313" key="12">
    <source>
        <dbReference type="EMBL" id="TYK65359.1"/>
    </source>
</evidence>
<evidence type="ECO:0000256" key="1">
    <source>
        <dbReference type="ARBA" id="ARBA00001974"/>
    </source>
</evidence>